<sequence length="95" mass="10419">MTPERETLLARALELKLSHGKTISTEKLAALVEKAEANKGEPSEGSLVTVIGPHTGRWRVGRYFTSKPQEIPLDDLKKGQLEALQNDPKLLVSVS</sequence>
<evidence type="ECO:0000313" key="2">
    <source>
        <dbReference type="Proteomes" id="UP000478892"/>
    </source>
</evidence>
<dbReference type="SUPFAM" id="SSF160059">
    <property type="entry name" value="PriA/YqbF domain"/>
    <property type="match status" value="1"/>
</dbReference>
<dbReference type="AlphaFoldDB" id="A0A6L6WHC2"/>
<evidence type="ECO:0000313" key="1">
    <source>
        <dbReference type="EMBL" id="MVO16850.1"/>
    </source>
</evidence>
<accession>A0A6L6WHC2</accession>
<protein>
    <submittedName>
        <fullName evidence="1">Uncharacterized protein</fullName>
    </submittedName>
</protein>
<organism evidence="1 2">
    <name type="scientific">Parasedimentitalea huanghaiensis</name>
    <dbReference type="NCBI Taxonomy" id="2682100"/>
    <lineage>
        <taxon>Bacteria</taxon>
        <taxon>Pseudomonadati</taxon>
        <taxon>Pseudomonadota</taxon>
        <taxon>Alphaproteobacteria</taxon>
        <taxon>Rhodobacterales</taxon>
        <taxon>Paracoccaceae</taxon>
        <taxon>Parasedimentitalea</taxon>
    </lineage>
</organism>
<name>A0A6L6WHC2_9RHOB</name>
<dbReference type="Proteomes" id="UP000478892">
    <property type="component" value="Unassembled WGS sequence"/>
</dbReference>
<gene>
    <name evidence="1" type="ORF">GO984_13610</name>
</gene>
<comment type="caution">
    <text evidence="1">The sequence shown here is derived from an EMBL/GenBank/DDBJ whole genome shotgun (WGS) entry which is preliminary data.</text>
</comment>
<dbReference type="RefSeq" id="WP_157023075.1">
    <property type="nucleotide sequence ID" value="NZ_WQLV01000008.1"/>
</dbReference>
<reference evidence="1 2" key="1">
    <citation type="submission" date="2019-12" db="EMBL/GenBank/DDBJ databases">
        <authorList>
            <person name="Zhang Y.-J."/>
        </authorList>
    </citation>
    <scope>NUCLEOTIDE SEQUENCE [LARGE SCALE GENOMIC DNA]</scope>
    <source>
        <strain evidence="1 2">CY05</strain>
    </source>
</reference>
<keyword evidence="2" id="KW-1185">Reference proteome</keyword>
<dbReference type="EMBL" id="WQLV01000008">
    <property type="protein sequence ID" value="MVO16850.1"/>
    <property type="molecule type" value="Genomic_DNA"/>
</dbReference>
<proteinExistence type="predicted"/>